<reference evidence="1" key="1">
    <citation type="submission" date="2018-06" db="EMBL/GenBank/DDBJ databases">
        <authorList>
            <person name="Zhirakovskaya E."/>
        </authorList>
    </citation>
    <scope>NUCLEOTIDE SEQUENCE</scope>
</reference>
<organism evidence="1">
    <name type="scientific">hydrothermal vent metagenome</name>
    <dbReference type="NCBI Taxonomy" id="652676"/>
    <lineage>
        <taxon>unclassified sequences</taxon>
        <taxon>metagenomes</taxon>
        <taxon>ecological metagenomes</taxon>
    </lineage>
</organism>
<dbReference type="EMBL" id="UOFV01000388">
    <property type="protein sequence ID" value="VAX03321.1"/>
    <property type="molecule type" value="Genomic_DNA"/>
</dbReference>
<gene>
    <name evidence="1" type="ORF">MNBD_GAMMA19-1777</name>
</gene>
<protein>
    <submittedName>
        <fullName evidence="1">Uncharacterized protein</fullName>
    </submittedName>
</protein>
<proteinExistence type="predicted"/>
<accession>A0A3B1ANN2</accession>
<dbReference type="AlphaFoldDB" id="A0A3B1ANN2"/>
<name>A0A3B1ANN2_9ZZZZ</name>
<sequence length="109" mass="12661">MYSRKNIKPEYVDIYVLVANRIYLQQTATDYNHSRIKLLQFLPGFPLTDHFDTFIILQVLFSGFRSKLVCIAKTACYITIKQNTNARINKTIIPVFTFTKIPVIKLTVT</sequence>
<evidence type="ECO:0000313" key="1">
    <source>
        <dbReference type="EMBL" id="VAX03321.1"/>
    </source>
</evidence>